<proteinExistence type="predicted"/>
<dbReference type="Proteomes" id="UP000238823">
    <property type="component" value="Unassembled WGS sequence"/>
</dbReference>
<sequence>MAARELHGTWTPLPLVQTAGKRIKGSDLALGEAGAFLGVCEEGLAPWVRLGRWEAGAWTWSAPWTVPPRPDNAGAPDRWVGQIDEVGSVWLAIDRLDPMRIAINRTEYQGGSYGVVVGRWGGVFDQIESPTDSDIRFGQPIVLRGDELWSNDMSDLWHFRRVAGSWQGVSTDCTPQFSGGADELGWTADVADDGRWVVQDVWTLVAVFERRPVRGGGERFAWTRTLASKTSVKGMAQTPNGLVVVHEDRDGVALEIVLHDEDLRPIQQWTLDEAFTASSAVVEGHRVVLHRQDALLVFDLYTGSVTHRLMIPKELVKVGRYALNASMRIFGDVVCVMTDWEIGVYELGVTAVGGV</sequence>
<evidence type="ECO:0000313" key="1">
    <source>
        <dbReference type="EMBL" id="PRP96070.1"/>
    </source>
</evidence>
<evidence type="ECO:0000313" key="2">
    <source>
        <dbReference type="Proteomes" id="UP000238823"/>
    </source>
</evidence>
<dbReference type="AlphaFoldDB" id="A0A2S9XTL0"/>
<reference evidence="1 2" key="1">
    <citation type="submission" date="2018-03" db="EMBL/GenBank/DDBJ databases">
        <title>Draft Genome Sequences of the Obligatory Marine Myxobacteria Enhygromyxa salina SWB007.</title>
        <authorList>
            <person name="Poehlein A."/>
            <person name="Moghaddam J.A."/>
            <person name="Harms H."/>
            <person name="Alanjari M."/>
            <person name="Koenig G.M."/>
            <person name="Daniel R."/>
            <person name="Schaeberle T.F."/>
        </authorList>
    </citation>
    <scope>NUCLEOTIDE SEQUENCE [LARGE SCALE GENOMIC DNA]</scope>
    <source>
        <strain evidence="1 2">SWB007</strain>
    </source>
</reference>
<dbReference type="RefSeq" id="WP_146158485.1">
    <property type="nucleotide sequence ID" value="NZ_PVNL01000135.1"/>
</dbReference>
<protein>
    <submittedName>
        <fullName evidence="1">Uncharacterized protein</fullName>
    </submittedName>
</protein>
<accession>A0A2S9XTL0</accession>
<name>A0A2S9XTL0_9BACT</name>
<gene>
    <name evidence="1" type="ORF">ENSA7_68840</name>
</gene>
<comment type="caution">
    <text evidence="1">The sequence shown here is derived from an EMBL/GenBank/DDBJ whole genome shotgun (WGS) entry which is preliminary data.</text>
</comment>
<organism evidence="1 2">
    <name type="scientific">Enhygromyxa salina</name>
    <dbReference type="NCBI Taxonomy" id="215803"/>
    <lineage>
        <taxon>Bacteria</taxon>
        <taxon>Pseudomonadati</taxon>
        <taxon>Myxococcota</taxon>
        <taxon>Polyangia</taxon>
        <taxon>Nannocystales</taxon>
        <taxon>Nannocystaceae</taxon>
        <taxon>Enhygromyxa</taxon>
    </lineage>
</organism>
<dbReference type="EMBL" id="PVNL01000135">
    <property type="protein sequence ID" value="PRP96070.1"/>
    <property type="molecule type" value="Genomic_DNA"/>
</dbReference>